<keyword evidence="1" id="KW-0540">Nuclease</keyword>
<comment type="cofactor">
    <cofactor evidence="1">
        <name>Mg(2+)</name>
        <dbReference type="ChEBI" id="CHEBI:18420"/>
    </cofactor>
</comment>
<keyword evidence="1" id="KW-0539">Nucleus</keyword>
<dbReference type="InterPro" id="IPR033309">
    <property type="entry name" value="Mus81"/>
</dbReference>
<dbReference type="EC" id="3.1.22.-" evidence="1"/>
<dbReference type="Proteomes" id="UP001341840">
    <property type="component" value="Unassembled WGS sequence"/>
</dbReference>
<dbReference type="PANTHER" id="PTHR13451">
    <property type="entry name" value="CLASS II CROSSOVER JUNCTION ENDONUCLEASE MUS81"/>
    <property type="match status" value="1"/>
</dbReference>
<evidence type="ECO:0000313" key="2">
    <source>
        <dbReference type="EMBL" id="MED6108307.1"/>
    </source>
</evidence>
<proteinExistence type="inferred from homology"/>
<comment type="subcellular location">
    <subcellularLocation>
        <location evidence="1">Nucleus</location>
    </subcellularLocation>
</comment>
<dbReference type="PANTHER" id="PTHR13451:SF0">
    <property type="entry name" value="CROSSOVER JUNCTION ENDONUCLEASE MUS81"/>
    <property type="match status" value="1"/>
</dbReference>
<name>A0ABU6Q9H6_9FABA</name>
<keyword evidence="1" id="KW-0460">Magnesium</keyword>
<keyword evidence="1" id="KW-0234">DNA repair</keyword>
<accession>A0ABU6Q9H6</accession>
<comment type="function">
    <text evidence="1">Interacts with EME1 to form a DNA structure-specific endonuclease with substrate preference for branched DNA structures with a 5'-end at the branch nick. Typical substrates include 3'-flap structures, D-loops, replication forks and nicked Holliday junctions. May be required in mitosis for the processing of stalled or collapsed replication fork intermediates. May be required in meiosis for the repair of meiosis-specific double strand breaks subsequent to single-end invasion (SEI).</text>
</comment>
<keyword evidence="1" id="KW-0378">Hydrolase</keyword>
<keyword evidence="1 2" id="KW-0255">Endonuclease</keyword>
<keyword evidence="3" id="KW-1185">Reference proteome</keyword>
<comment type="similarity">
    <text evidence="1">Belongs to the XPF family.</text>
</comment>
<sequence length="185" mass="20221">MPASSEVPTLFRFPISLTSHGDHFSGGGGELLQEATNCSPPFSLPLVCSVLCASGSKFLWIIPTLPHFNNFTRMKYPSGVRCAENQELASYMANKWKEMADQPKGISDNIEMALSKAHFNVSNSKTPIRTIKEFSQVKGVGKMILKLMQGFFGTAAGGSEPEDLKRKGACGHVVPCSFLFFCHLE</sequence>
<gene>
    <name evidence="2" type="primary">MUS81_1</name>
    <name evidence="2" type="ORF">PIB30_022587</name>
</gene>
<protein>
    <recommendedName>
        <fullName evidence="1">Crossover junction endonuclease MUS81</fullName>
        <ecNumber evidence="1">3.1.22.-</ecNumber>
    </recommendedName>
</protein>
<evidence type="ECO:0000313" key="3">
    <source>
        <dbReference type="Proteomes" id="UP001341840"/>
    </source>
</evidence>
<dbReference type="EMBL" id="JASCZI010000077">
    <property type="protein sequence ID" value="MED6108307.1"/>
    <property type="molecule type" value="Genomic_DNA"/>
</dbReference>
<keyword evidence="1" id="KW-0233">DNA recombination</keyword>
<dbReference type="GO" id="GO:0004519">
    <property type="term" value="F:endonuclease activity"/>
    <property type="evidence" value="ECO:0007669"/>
    <property type="project" value="UniProtKB-KW"/>
</dbReference>
<reference evidence="2 3" key="1">
    <citation type="journal article" date="2023" name="Plants (Basel)">
        <title>Bridging the Gap: Combining Genomics and Transcriptomics Approaches to Understand Stylosanthes scabra, an Orphan Legume from the Brazilian Caatinga.</title>
        <authorList>
            <person name="Ferreira-Neto J.R.C."/>
            <person name="da Silva M.D."/>
            <person name="Binneck E."/>
            <person name="de Melo N.F."/>
            <person name="da Silva R.H."/>
            <person name="de Melo A.L.T.M."/>
            <person name="Pandolfi V."/>
            <person name="Bustamante F.O."/>
            <person name="Brasileiro-Vidal A.C."/>
            <person name="Benko-Iseppon A.M."/>
        </authorList>
    </citation>
    <scope>NUCLEOTIDE SEQUENCE [LARGE SCALE GENOMIC DNA]</scope>
    <source>
        <tissue evidence="2">Leaves</tissue>
    </source>
</reference>
<keyword evidence="1" id="KW-0227">DNA damage</keyword>
<keyword evidence="1" id="KW-0479">Metal-binding</keyword>
<comment type="subunit">
    <text evidence="1">Interacts with EME1.</text>
</comment>
<comment type="caution">
    <text evidence="2">The sequence shown here is derived from an EMBL/GenBank/DDBJ whole genome shotgun (WGS) entry which is preliminary data.</text>
</comment>
<organism evidence="2 3">
    <name type="scientific">Stylosanthes scabra</name>
    <dbReference type="NCBI Taxonomy" id="79078"/>
    <lineage>
        <taxon>Eukaryota</taxon>
        <taxon>Viridiplantae</taxon>
        <taxon>Streptophyta</taxon>
        <taxon>Embryophyta</taxon>
        <taxon>Tracheophyta</taxon>
        <taxon>Spermatophyta</taxon>
        <taxon>Magnoliopsida</taxon>
        <taxon>eudicotyledons</taxon>
        <taxon>Gunneridae</taxon>
        <taxon>Pentapetalae</taxon>
        <taxon>rosids</taxon>
        <taxon>fabids</taxon>
        <taxon>Fabales</taxon>
        <taxon>Fabaceae</taxon>
        <taxon>Papilionoideae</taxon>
        <taxon>50 kb inversion clade</taxon>
        <taxon>dalbergioids sensu lato</taxon>
        <taxon>Dalbergieae</taxon>
        <taxon>Pterocarpus clade</taxon>
        <taxon>Stylosanthes</taxon>
    </lineage>
</organism>
<evidence type="ECO:0000256" key="1">
    <source>
        <dbReference type="RuleBase" id="RU369042"/>
    </source>
</evidence>